<dbReference type="Gene3D" id="3.30.1590.10">
    <property type="entry name" value="Maltooligosyl trehalose synthase, domain 2"/>
    <property type="match status" value="2"/>
</dbReference>
<dbReference type="GO" id="GO:0005992">
    <property type="term" value="P:trehalose biosynthetic process"/>
    <property type="evidence" value="ECO:0007669"/>
    <property type="project" value="TreeGrafter"/>
</dbReference>
<dbReference type="InterPro" id="IPR012767">
    <property type="entry name" value="Trehalose_TreY"/>
</dbReference>
<dbReference type="Pfam" id="PF00128">
    <property type="entry name" value="Alpha-amylase"/>
    <property type="match status" value="1"/>
</dbReference>
<evidence type="ECO:0000313" key="2">
    <source>
        <dbReference type="EMBL" id="GLK89797.1"/>
    </source>
</evidence>
<dbReference type="CDD" id="cd11336">
    <property type="entry name" value="AmyAc_MTSase"/>
    <property type="match status" value="1"/>
</dbReference>
<keyword evidence="3" id="KW-1185">Reference proteome</keyword>
<evidence type="ECO:0000313" key="3">
    <source>
        <dbReference type="Proteomes" id="UP001143328"/>
    </source>
</evidence>
<dbReference type="Gene3D" id="1.10.10.470">
    <property type="entry name" value="Maltooligosyl trehalose synthase, domain 4"/>
    <property type="match status" value="1"/>
</dbReference>
<dbReference type="Proteomes" id="UP001143328">
    <property type="component" value="Unassembled WGS sequence"/>
</dbReference>
<protein>
    <submittedName>
        <fullName evidence="2">Malto-oligosyltrehalose synthase</fullName>
    </submittedName>
</protein>
<dbReference type="NCBIfam" id="NF011086">
    <property type="entry name" value="PRK14511.1-3"/>
    <property type="match status" value="1"/>
</dbReference>
<accession>A0A9W6K6I6</accession>
<sequence>MTKPLRPLTATVRLQFHKDFTLDDAVPLVSYFAKLGISHVYASPILKARPGSTHGYDVVDPTCINPELGGEDALVRLVGELRAHGMGLILDIVSNHMAVGGDANPWWLDVLEWGPTSPYANFFDIQWRSHDPLMVGQLLVPFLRSDYGEVLAAGEILLKFDADTGSLYAQHYEHRFPLCPPTYADVLKTSDDPTLQAFAARFESLDVDPLAWHSARQIRNELAEVAQVPEVGLALADAMSHFEVVAGSIDDAGSLDQHAFNNLHQLLERQYYRLASWRTAADDINWRRFFDINELGGLRVERNRVFEATHSKIFQLIQQGLVDGLRIDHVDGLANPGSYCRKLRRRVNGLLSKRPGALLDQPFPIYVEKILGAGEQLLGNWSVDGTTGYEFMNEVSLLQHDPIGQLQLSALWEERSGRTANFMDEVREARQLVLNGTLAGDLEALAQGLLLVARDDIATRDLTLGSIRRALLELIVHFPVYRTYAGAHGRSAQDQHFFQQALEAAHSSLGEADWPLLAYLDRWLGGEPLRHLPPGPARKQRQKLLTRFQQLTSPAAAKAVEDTACYRSAVLLSRNDVGFDPQHFSAPLAELQANWQQRLATFPDNLLTTATHDHKRGEDTRARMAVLSERSTWLADRVDSWWRMAAPLREELADGIAPSPGDELMLYQTLLGSWPLGLTSSNQAGLDDYLQRLLGWQEKALREAKLRSSWSANNESYEGACRRFLQGLLQNPEALELRSEIAAAAESLAPSGALNGLTQALLRMTTPGVPDLYQGNEFWDFSLVDPDNRRPVDFAARRTALDHPRPVAELIHHWRGGQLKQWLVQRTLNLRAAQPQLFARGEYLPLQVVGSQAARILAFARHLDGERFAIVVVPRLAAGLLDGKTTPLIPDDAWGDTQLLLPPRLSHHTLVSAFTSSRHTPVDGRLDLAHLLRDFPVNLLHPFQEPRP</sequence>
<reference evidence="2" key="1">
    <citation type="journal article" date="2014" name="Int. J. Syst. Evol. Microbiol.">
        <title>Complete genome sequence of Corynebacterium casei LMG S-19264T (=DSM 44701T), isolated from a smear-ripened cheese.</title>
        <authorList>
            <consortium name="US DOE Joint Genome Institute (JGI-PGF)"/>
            <person name="Walter F."/>
            <person name="Albersmeier A."/>
            <person name="Kalinowski J."/>
            <person name="Ruckert C."/>
        </authorList>
    </citation>
    <scope>NUCLEOTIDE SEQUENCE</scope>
    <source>
        <strain evidence="2">VKM B-2935</strain>
    </source>
</reference>
<dbReference type="PANTHER" id="PTHR10357">
    <property type="entry name" value="ALPHA-AMYLASE FAMILY MEMBER"/>
    <property type="match status" value="1"/>
</dbReference>
<dbReference type="GO" id="GO:0030980">
    <property type="term" value="P:alpha-glucan catabolic process"/>
    <property type="evidence" value="ECO:0007669"/>
    <property type="project" value="TreeGrafter"/>
</dbReference>
<dbReference type="GO" id="GO:0047470">
    <property type="term" value="F:(1,4)-alpha-D-glucan 1-alpha-D-glucosylmutase activity"/>
    <property type="evidence" value="ECO:0007669"/>
    <property type="project" value="TreeGrafter"/>
</dbReference>
<feature type="domain" description="Glycosyl hydrolase family 13 catalytic" evidence="1">
    <location>
        <begin position="9"/>
        <end position="506"/>
    </location>
</feature>
<reference evidence="2" key="2">
    <citation type="submission" date="2023-01" db="EMBL/GenBank/DDBJ databases">
        <authorList>
            <person name="Sun Q."/>
            <person name="Evtushenko L."/>
        </authorList>
    </citation>
    <scope>NUCLEOTIDE SEQUENCE</scope>
    <source>
        <strain evidence="2">VKM B-2935</strain>
    </source>
</reference>
<dbReference type="NCBIfam" id="TIGR02401">
    <property type="entry name" value="trehalose_TreY"/>
    <property type="match status" value="1"/>
</dbReference>
<organism evidence="2 3">
    <name type="scientific">Pseudomonas turukhanskensis</name>
    <dbReference type="NCBI Taxonomy" id="1806536"/>
    <lineage>
        <taxon>Bacteria</taxon>
        <taxon>Pseudomonadati</taxon>
        <taxon>Pseudomonadota</taxon>
        <taxon>Gammaproteobacteria</taxon>
        <taxon>Pseudomonadales</taxon>
        <taxon>Pseudomonadaceae</taxon>
        <taxon>Pseudomonas</taxon>
    </lineage>
</organism>
<dbReference type="SMART" id="SM00642">
    <property type="entry name" value="Aamy"/>
    <property type="match status" value="1"/>
</dbReference>
<dbReference type="EMBL" id="BSFN01000007">
    <property type="protein sequence ID" value="GLK89797.1"/>
    <property type="molecule type" value="Genomic_DNA"/>
</dbReference>
<dbReference type="InterPro" id="IPR006047">
    <property type="entry name" value="GH13_cat_dom"/>
</dbReference>
<dbReference type="Gene3D" id="3.20.20.80">
    <property type="entry name" value="Glycosidases"/>
    <property type="match status" value="3"/>
</dbReference>
<dbReference type="InterPro" id="IPR013797">
    <property type="entry name" value="Maltooligo_trehalose_synth_4"/>
</dbReference>
<dbReference type="SUPFAM" id="SSF51445">
    <property type="entry name" value="(Trans)glycosidases"/>
    <property type="match status" value="1"/>
</dbReference>
<comment type="caution">
    <text evidence="2">The sequence shown here is derived from an EMBL/GenBank/DDBJ whole genome shotgun (WGS) entry which is preliminary data.</text>
</comment>
<dbReference type="Gene3D" id="1.10.150.200">
    <property type="entry name" value="Maltooligosyl trehalose synthase, domain 3"/>
    <property type="match status" value="2"/>
</dbReference>
<dbReference type="PANTHER" id="PTHR10357:SF216">
    <property type="entry name" value="MALTOOLIGOSYL TREHALOSE SYNTHASE-RELATED"/>
    <property type="match status" value="1"/>
</dbReference>
<gene>
    <name evidence="2" type="ORF">GCM10017655_28590</name>
</gene>
<evidence type="ECO:0000259" key="1">
    <source>
        <dbReference type="SMART" id="SM00642"/>
    </source>
</evidence>
<name>A0A9W6K6I6_9PSED</name>
<dbReference type="AlphaFoldDB" id="A0A9W6K6I6"/>
<dbReference type="InterPro" id="IPR017853">
    <property type="entry name" value="GH"/>
</dbReference>
<proteinExistence type="predicted"/>